<dbReference type="EMBL" id="LBWR01000002">
    <property type="protein sequence ID" value="KKR12402.1"/>
    <property type="molecule type" value="Genomic_DNA"/>
</dbReference>
<protein>
    <recommendedName>
        <fullName evidence="3">30S ribosomal protein S21</fullName>
    </recommendedName>
</protein>
<comment type="caution">
    <text evidence="1">The sequence shown here is derived from an EMBL/GenBank/DDBJ whole genome shotgun (WGS) entry which is preliminary data.</text>
</comment>
<organism evidence="1 2">
    <name type="scientific">Candidatus Wolfebacteria bacterium GW2011_GWC2_39_22</name>
    <dbReference type="NCBI Taxonomy" id="1619013"/>
    <lineage>
        <taxon>Bacteria</taxon>
        <taxon>Candidatus Wolfeibacteriota</taxon>
    </lineage>
</organism>
<dbReference type="STRING" id="1619013.UT41_C0002G0176"/>
<evidence type="ECO:0000313" key="2">
    <source>
        <dbReference type="Proteomes" id="UP000034665"/>
    </source>
</evidence>
<reference evidence="1 2" key="1">
    <citation type="journal article" date="2015" name="Nature">
        <title>rRNA introns, odd ribosomes, and small enigmatic genomes across a large radiation of phyla.</title>
        <authorList>
            <person name="Brown C.T."/>
            <person name="Hug L.A."/>
            <person name="Thomas B.C."/>
            <person name="Sharon I."/>
            <person name="Castelle C.J."/>
            <person name="Singh A."/>
            <person name="Wilkins M.J."/>
            <person name="Williams K.H."/>
            <person name="Banfield J.F."/>
        </authorList>
    </citation>
    <scope>NUCLEOTIDE SEQUENCE [LARGE SCALE GENOMIC DNA]</scope>
</reference>
<gene>
    <name evidence="1" type="ORF">UT41_C0002G0176</name>
</gene>
<proteinExistence type="predicted"/>
<evidence type="ECO:0008006" key="3">
    <source>
        <dbReference type="Google" id="ProtNLM"/>
    </source>
</evidence>
<dbReference type="Proteomes" id="UP000034665">
    <property type="component" value="Unassembled WGS sequence"/>
</dbReference>
<dbReference type="AlphaFoldDB" id="A0A0G0RFE8"/>
<name>A0A0G0RFE8_9BACT</name>
<evidence type="ECO:0000313" key="1">
    <source>
        <dbReference type="EMBL" id="KKR12402.1"/>
    </source>
</evidence>
<sequence>MELKRREGESVSSFLYRFSKKMQQSGVLKEAKKRRSRARAVNKNKRRVGAIYRDEKRVEIETAKKLGTF</sequence>
<accession>A0A0G0RFE8</accession>